<keyword evidence="4 7" id="KW-0812">Transmembrane</keyword>
<dbReference type="GO" id="GO:0005886">
    <property type="term" value="C:plasma membrane"/>
    <property type="evidence" value="ECO:0007669"/>
    <property type="project" value="UniProtKB-SubCell"/>
</dbReference>
<feature type="transmembrane region" description="Helical" evidence="7">
    <location>
        <begin position="127"/>
        <end position="149"/>
    </location>
</feature>
<organism evidence="9 10">
    <name type="scientific">Campylobacter ureolyticus</name>
    <dbReference type="NCBI Taxonomy" id="827"/>
    <lineage>
        <taxon>Bacteria</taxon>
        <taxon>Pseudomonadati</taxon>
        <taxon>Campylobacterota</taxon>
        <taxon>Epsilonproteobacteria</taxon>
        <taxon>Campylobacterales</taxon>
        <taxon>Campylobacteraceae</taxon>
        <taxon>Campylobacter</taxon>
    </lineage>
</organism>
<feature type="transmembrane region" description="Helical" evidence="7">
    <location>
        <begin position="268"/>
        <end position="286"/>
    </location>
</feature>
<gene>
    <name evidence="9" type="ORF">CYJ41_01040</name>
</gene>
<dbReference type="PANTHER" id="PTHR23517">
    <property type="entry name" value="RESISTANCE PROTEIN MDTM, PUTATIVE-RELATED-RELATED"/>
    <property type="match status" value="1"/>
</dbReference>
<evidence type="ECO:0000256" key="3">
    <source>
        <dbReference type="ARBA" id="ARBA00022475"/>
    </source>
</evidence>
<feature type="domain" description="Major facilitator superfamily (MFS) profile" evidence="8">
    <location>
        <begin position="4"/>
        <end position="377"/>
    </location>
</feature>
<dbReference type="PANTHER" id="PTHR23517:SF2">
    <property type="entry name" value="MULTIDRUG RESISTANCE PROTEIN MDTH"/>
    <property type="match status" value="1"/>
</dbReference>
<dbReference type="CDD" id="cd17472">
    <property type="entry name" value="MFS_YajR_like"/>
    <property type="match status" value="1"/>
</dbReference>
<keyword evidence="3" id="KW-1003">Cell membrane</keyword>
<feature type="transmembrane region" description="Helical" evidence="7">
    <location>
        <begin position="71"/>
        <end position="90"/>
    </location>
</feature>
<evidence type="ECO:0000313" key="9">
    <source>
        <dbReference type="EMBL" id="PKZ30055.1"/>
    </source>
</evidence>
<dbReference type="Pfam" id="PF07690">
    <property type="entry name" value="MFS_1"/>
    <property type="match status" value="1"/>
</dbReference>
<dbReference type="Gene3D" id="1.20.1250.20">
    <property type="entry name" value="MFS general substrate transporter like domains"/>
    <property type="match status" value="1"/>
</dbReference>
<comment type="caution">
    <text evidence="9">The sequence shown here is derived from an EMBL/GenBank/DDBJ whole genome shotgun (WGS) entry which is preliminary data.</text>
</comment>
<feature type="transmembrane region" description="Helical" evidence="7">
    <location>
        <begin position="155"/>
        <end position="177"/>
    </location>
</feature>
<evidence type="ECO:0000259" key="8">
    <source>
        <dbReference type="PROSITE" id="PS50850"/>
    </source>
</evidence>
<reference evidence="9 10" key="1">
    <citation type="submission" date="2017-12" db="EMBL/GenBank/DDBJ databases">
        <title>Phylogenetic diversity of female urinary microbiome.</title>
        <authorList>
            <person name="Thomas-White K."/>
            <person name="Wolfe A.J."/>
        </authorList>
    </citation>
    <scope>NUCLEOTIDE SEQUENCE [LARGE SCALE GENOMIC DNA]</scope>
    <source>
        <strain evidence="9 10">UMB0112</strain>
    </source>
</reference>
<dbReference type="EMBL" id="PKHU01000001">
    <property type="protein sequence ID" value="PKZ30055.1"/>
    <property type="molecule type" value="Genomic_DNA"/>
</dbReference>
<comment type="subcellular location">
    <subcellularLocation>
        <location evidence="1">Cell membrane</location>
        <topology evidence="1">Multi-pass membrane protein</topology>
    </subcellularLocation>
</comment>
<dbReference type="RefSeq" id="WP_101636535.1">
    <property type="nucleotide sequence ID" value="NZ_PKHU01000001.1"/>
</dbReference>
<keyword evidence="6 7" id="KW-0472">Membrane</keyword>
<feature type="transmembrane region" description="Helical" evidence="7">
    <location>
        <begin position="213"/>
        <end position="232"/>
    </location>
</feature>
<dbReference type="InterPro" id="IPR011701">
    <property type="entry name" value="MFS"/>
</dbReference>
<dbReference type="Proteomes" id="UP000234639">
    <property type="component" value="Unassembled WGS sequence"/>
</dbReference>
<evidence type="ECO:0000256" key="2">
    <source>
        <dbReference type="ARBA" id="ARBA00022448"/>
    </source>
</evidence>
<evidence type="ECO:0000256" key="6">
    <source>
        <dbReference type="ARBA" id="ARBA00023136"/>
    </source>
</evidence>
<keyword evidence="5 7" id="KW-1133">Transmembrane helix</keyword>
<feature type="transmembrane region" description="Helical" evidence="7">
    <location>
        <begin position="39"/>
        <end position="59"/>
    </location>
</feature>
<keyword evidence="2" id="KW-0813">Transport</keyword>
<dbReference type="InterPro" id="IPR036259">
    <property type="entry name" value="MFS_trans_sf"/>
</dbReference>
<evidence type="ECO:0000313" key="10">
    <source>
        <dbReference type="Proteomes" id="UP000234639"/>
    </source>
</evidence>
<feature type="transmembrane region" description="Helical" evidence="7">
    <location>
        <begin position="7"/>
        <end position="27"/>
    </location>
</feature>
<dbReference type="SUPFAM" id="SSF103473">
    <property type="entry name" value="MFS general substrate transporter"/>
    <property type="match status" value="1"/>
</dbReference>
<evidence type="ECO:0000256" key="5">
    <source>
        <dbReference type="ARBA" id="ARBA00022989"/>
    </source>
</evidence>
<dbReference type="InterPro" id="IPR020846">
    <property type="entry name" value="MFS_dom"/>
</dbReference>
<dbReference type="PROSITE" id="PS50850">
    <property type="entry name" value="MFS"/>
    <property type="match status" value="1"/>
</dbReference>
<feature type="transmembrane region" description="Helical" evidence="7">
    <location>
        <begin position="238"/>
        <end position="256"/>
    </location>
</feature>
<dbReference type="InterPro" id="IPR050171">
    <property type="entry name" value="MFS_Transporters"/>
</dbReference>
<evidence type="ECO:0000256" key="7">
    <source>
        <dbReference type="SAM" id="Phobius"/>
    </source>
</evidence>
<sequence length="435" mass="47944">MLKTVLSLSFVVGSRFFGLFIILPVFGLYASNLNNSNTMLAGVAIGIYALMQMIFQIPFGAMSDKFGRKNVMSLGLVIFIIGSLICGFTNDIYWMIFGRFLQGSGAVGSVAIAMISDFTSEEKRGKAMAIMGMMIGAAFGFSMVLGPYLSARYGLGVLFHISTALTLICIILLYTTVPKEIKISSLQKKVSIIEILVQKDLALMNLTNFLQKMLLTMTFFVIPIVLVTKLGFMEKNLWIVYSISMVFGFIAMGMAGFMGEKRGLSKMILLLGISFFIFSYVCFVVANSKTLFIIGVILFFIGFNMHEPIMQSAASKFAKSDQKGAVLGVFNAAGYFGTFVGGIGGGVMLENLGIHYLAAIIAIICIIWFLLLISLTNPANFKNIYLKNSENFDLSSLENRVGFIEAYRKNSEIVVKFNNKFINENDVKKALNIKE</sequence>
<proteinExistence type="predicted"/>
<dbReference type="GO" id="GO:0022857">
    <property type="term" value="F:transmembrane transporter activity"/>
    <property type="evidence" value="ECO:0007669"/>
    <property type="project" value="InterPro"/>
</dbReference>
<name>A0A2I1NCG8_9BACT</name>
<dbReference type="InterPro" id="IPR001958">
    <property type="entry name" value="Tet-R_TetA/multi-R_MdtG-like"/>
</dbReference>
<feature type="transmembrane region" description="Helical" evidence="7">
    <location>
        <begin position="354"/>
        <end position="375"/>
    </location>
</feature>
<accession>A0A2I1NCG8</accession>
<evidence type="ECO:0000256" key="4">
    <source>
        <dbReference type="ARBA" id="ARBA00022692"/>
    </source>
</evidence>
<dbReference type="PRINTS" id="PR01035">
    <property type="entry name" value="TCRTETA"/>
</dbReference>
<dbReference type="AlphaFoldDB" id="A0A2I1NCG8"/>
<evidence type="ECO:0000256" key="1">
    <source>
        <dbReference type="ARBA" id="ARBA00004651"/>
    </source>
</evidence>
<feature type="transmembrane region" description="Helical" evidence="7">
    <location>
        <begin position="325"/>
        <end position="348"/>
    </location>
</feature>
<protein>
    <submittedName>
        <fullName evidence="9">MFS transporter</fullName>
    </submittedName>
</protein>